<dbReference type="EMBL" id="JBAKIA010000004">
    <property type="protein sequence ID" value="MEJ8473833.1"/>
    <property type="molecule type" value="Genomic_DNA"/>
</dbReference>
<keyword evidence="1" id="KW-1133">Transmembrane helix</keyword>
<keyword evidence="1" id="KW-0812">Transmembrane</keyword>
<dbReference type="RefSeq" id="WP_340273500.1">
    <property type="nucleotide sequence ID" value="NZ_JBAKIA010000004.1"/>
</dbReference>
<accession>A0ABU8TJ20</accession>
<evidence type="ECO:0000256" key="1">
    <source>
        <dbReference type="SAM" id="Phobius"/>
    </source>
</evidence>
<name>A0ABU8TJ20_9HYPH</name>
<gene>
    <name evidence="2" type="ORF">V6575_07025</name>
</gene>
<keyword evidence="3" id="KW-1185">Reference proteome</keyword>
<evidence type="ECO:0000313" key="2">
    <source>
        <dbReference type="EMBL" id="MEJ8473833.1"/>
    </source>
</evidence>
<organism evidence="2 3">
    <name type="scientific">Roseibium algae</name>
    <dbReference type="NCBI Taxonomy" id="3123038"/>
    <lineage>
        <taxon>Bacteria</taxon>
        <taxon>Pseudomonadati</taxon>
        <taxon>Pseudomonadota</taxon>
        <taxon>Alphaproteobacteria</taxon>
        <taxon>Hyphomicrobiales</taxon>
        <taxon>Stappiaceae</taxon>
        <taxon>Roseibium</taxon>
    </lineage>
</organism>
<feature type="transmembrane region" description="Helical" evidence="1">
    <location>
        <begin position="26"/>
        <end position="52"/>
    </location>
</feature>
<feature type="transmembrane region" description="Helical" evidence="1">
    <location>
        <begin position="58"/>
        <end position="82"/>
    </location>
</feature>
<evidence type="ECO:0000313" key="3">
    <source>
        <dbReference type="Proteomes" id="UP001385499"/>
    </source>
</evidence>
<sequence>MRPLSQALTYATRDVQGTYRRAKRNAVLTALAVFFFASAYLAGLIAAGAYLVPIFGPVTAALLIAGAMASIGCVILIVVGVLKSREKKRQSRRRETQRLATAAAISILPELVKSKGLLAVVALGGLAYLASRERGDGD</sequence>
<dbReference type="Proteomes" id="UP001385499">
    <property type="component" value="Unassembled WGS sequence"/>
</dbReference>
<proteinExistence type="predicted"/>
<comment type="caution">
    <text evidence="2">The sequence shown here is derived from an EMBL/GenBank/DDBJ whole genome shotgun (WGS) entry which is preliminary data.</text>
</comment>
<reference evidence="2 3" key="1">
    <citation type="submission" date="2024-02" db="EMBL/GenBank/DDBJ databases">
        <title>Roseibium algae sp. nov., isolated from marine alga (Grateloupia sp.), showing potential in myo-inositol conversion.</title>
        <authorList>
            <person name="Wang Y."/>
        </authorList>
    </citation>
    <scope>NUCLEOTIDE SEQUENCE [LARGE SCALE GENOMIC DNA]</scope>
    <source>
        <strain evidence="2 3">H3510</strain>
    </source>
</reference>
<keyword evidence="1" id="KW-0472">Membrane</keyword>
<protein>
    <recommendedName>
        <fullName evidence="4">Superfamily III holin-X</fullName>
    </recommendedName>
</protein>
<evidence type="ECO:0008006" key="4">
    <source>
        <dbReference type="Google" id="ProtNLM"/>
    </source>
</evidence>